<evidence type="ECO:0000256" key="5">
    <source>
        <dbReference type="ARBA" id="ARBA00022605"/>
    </source>
</evidence>
<dbReference type="FunFam" id="3.65.10.10:FF:000006">
    <property type="entry name" value="3-phosphoshikimate 1-carboxyvinyltransferase"/>
    <property type="match status" value="1"/>
</dbReference>
<dbReference type="Pfam" id="PF00275">
    <property type="entry name" value="EPSP_synthase"/>
    <property type="match status" value="1"/>
</dbReference>
<dbReference type="GO" id="GO:0009073">
    <property type="term" value="P:aromatic amino acid family biosynthetic process"/>
    <property type="evidence" value="ECO:0007669"/>
    <property type="project" value="UniProtKB-KW"/>
</dbReference>
<protein>
    <recommendedName>
        <fullName evidence="9">3-phosphoshikimate 1-carboxyvinyltransferase</fullName>
        <ecNumber evidence="9">2.5.1.19</ecNumber>
    </recommendedName>
    <alternativeName>
        <fullName evidence="9">5-enolpyruvylshikimate-3-phosphate synthase</fullName>
        <shortName evidence="9">EPSP synthase</shortName>
        <shortName evidence="9">EPSPS</shortName>
    </alternativeName>
</protein>
<dbReference type="EMBL" id="DSMG01000198">
    <property type="protein sequence ID" value="HDX33667.1"/>
    <property type="molecule type" value="Genomic_DNA"/>
</dbReference>
<comment type="caution">
    <text evidence="11">The sequence shown here is derived from an EMBL/GenBank/DDBJ whole genome shotgun (WGS) entry which is preliminary data.</text>
</comment>
<sequence length="436" mass="46040">MTQIIVSSGRPLVGACSVPGDKSISHRAVMFGAIAEGDTHIRNFLDGGDCRSTVAVMRALGVQIDVITPTELIVHGRGLDGLQEPTDVLDCGNSGTTIRLLTGLLVGQSFTSFLNGTAQIRRRPMGRIVRPLRGMGADIMGRQNGEYAPLGVRPARLRGIDYVMPVASAQVKSCLLLAGLYAQGLTLVTEPGPARDHTERMLMAMGAPINRYGDKVSSERPQSPLKPLDLTVPGDMSSAAFLLAAAVITPDSHITIRGVGINPTRTGIVEALMEMGASIAFENQREEGGEPVADLVVRASSLRGATFGGQQIVTMIDELPILAVVATQAEGRTVVRDAHELRVKETDRIATTVSELRKLGARIEPTADGFIIDGPTPLTGAPVESHDDHRLAMAMAVTGLIARGQTVVHGAEVTADSFPGFEVTLQALGADLTVKP</sequence>
<evidence type="ECO:0000256" key="9">
    <source>
        <dbReference type="HAMAP-Rule" id="MF_00210"/>
    </source>
</evidence>
<evidence type="ECO:0000256" key="8">
    <source>
        <dbReference type="ARBA" id="ARBA00044633"/>
    </source>
</evidence>
<feature type="binding site" evidence="9">
    <location>
        <position position="22"/>
    </location>
    <ligand>
        <name>phosphoenolpyruvate</name>
        <dbReference type="ChEBI" id="CHEBI:58702"/>
    </ligand>
</feature>
<dbReference type="GO" id="GO:0005737">
    <property type="term" value="C:cytoplasm"/>
    <property type="evidence" value="ECO:0007669"/>
    <property type="project" value="UniProtKB-SubCell"/>
</dbReference>
<dbReference type="HAMAP" id="MF_00210">
    <property type="entry name" value="EPSP_synth"/>
    <property type="match status" value="1"/>
</dbReference>
<dbReference type="InterPro" id="IPR023193">
    <property type="entry name" value="EPSP_synthase_CS"/>
</dbReference>
<feature type="binding site" evidence="9">
    <location>
        <position position="123"/>
    </location>
    <ligand>
        <name>phosphoenolpyruvate</name>
        <dbReference type="ChEBI" id="CHEBI:58702"/>
    </ligand>
</feature>
<dbReference type="GO" id="GO:0003866">
    <property type="term" value="F:3-phosphoshikimate 1-carboxyvinyltransferase activity"/>
    <property type="evidence" value="ECO:0007669"/>
    <property type="project" value="UniProtKB-UniRule"/>
</dbReference>
<dbReference type="InterPro" id="IPR006264">
    <property type="entry name" value="EPSP_synthase"/>
</dbReference>
<dbReference type="EC" id="2.5.1.19" evidence="9"/>
<feature type="domain" description="Enolpyruvate transferase" evidence="10">
    <location>
        <begin position="8"/>
        <end position="424"/>
    </location>
</feature>
<dbReference type="SUPFAM" id="SSF55205">
    <property type="entry name" value="EPT/RTPC-like"/>
    <property type="match status" value="1"/>
</dbReference>
<dbReference type="Gene3D" id="3.65.10.10">
    <property type="entry name" value="Enolpyruvate transferase domain"/>
    <property type="match status" value="2"/>
</dbReference>
<dbReference type="GO" id="GO:0008652">
    <property type="term" value="P:amino acid biosynthetic process"/>
    <property type="evidence" value="ECO:0007669"/>
    <property type="project" value="UniProtKB-KW"/>
</dbReference>
<comment type="catalytic activity">
    <reaction evidence="8">
        <text>3-phosphoshikimate + phosphoenolpyruvate = 5-O-(1-carboxyvinyl)-3-phosphoshikimate + phosphate</text>
        <dbReference type="Rhea" id="RHEA:21256"/>
        <dbReference type="ChEBI" id="CHEBI:43474"/>
        <dbReference type="ChEBI" id="CHEBI:57701"/>
        <dbReference type="ChEBI" id="CHEBI:58702"/>
        <dbReference type="ChEBI" id="CHEBI:145989"/>
        <dbReference type="EC" id="2.5.1.19"/>
    </reaction>
    <physiologicalReaction direction="left-to-right" evidence="8">
        <dbReference type="Rhea" id="RHEA:21257"/>
    </physiologicalReaction>
</comment>
<organism evidence="11">
    <name type="scientific">Caldilinea aerophila</name>
    <dbReference type="NCBI Taxonomy" id="133453"/>
    <lineage>
        <taxon>Bacteria</taxon>
        <taxon>Bacillati</taxon>
        <taxon>Chloroflexota</taxon>
        <taxon>Caldilineae</taxon>
        <taxon>Caldilineales</taxon>
        <taxon>Caldilineaceae</taxon>
        <taxon>Caldilinea</taxon>
    </lineage>
</organism>
<gene>
    <name evidence="9 11" type="primary">aroA</name>
    <name evidence="11" type="ORF">ENQ20_19615</name>
</gene>
<evidence type="ECO:0000256" key="2">
    <source>
        <dbReference type="ARBA" id="ARBA00004811"/>
    </source>
</evidence>
<evidence type="ECO:0000259" key="10">
    <source>
        <dbReference type="Pfam" id="PF00275"/>
    </source>
</evidence>
<feature type="binding site" evidence="9">
    <location>
        <position position="23"/>
    </location>
    <ligand>
        <name>3-phosphoshikimate</name>
        <dbReference type="ChEBI" id="CHEBI:145989"/>
    </ligand>
</feature>
<evidence type="ECO:0000256" key="7">
    <source>
        <dbReference type="ARBA" id="ARBA00023141"/>
    </source>
</evidence>
<dbReference type="InterPro" id="IPR001986">
    <property type="entry name" value="Enolpyruvate_Tfrase_dom"/>
</dbReference>
<keyword evidence="7 9" id="KW-0057">Aromatic amino acid biosynthesis</keyword>
<accession>A0A7C1JVG7</accession>
<keyword evidence="5 9" id="KW-0028">Amino-acid biosynthesis</keyword>
<dbReference type="PANTHER" id="PTHR21090">
    <property type="entry name" value="AROM/DEHYDROQUINATE SYNTHASE"/>
    <property type="match status" value="1"/>
</dbReference>
<feature type="binding site" evidence="9">
    <location>
        <position position="344"/>
    </location>
    <ligand>
        <name>3-phosphoshikimate</name>
        <dbReference type="ChEBI" id="CHEBI:145989"/>
    </ligand>
</feature>
<dbReference type="NCBIfam" id="TIGR01356">
    <property type="entry name" value="aroA"/>
    <property type="match status" value="1"/>
</dbReference>
<feature type="binding site" evidence="9">
    <location>
        <position position="22"/>
    </location>
    <ligand>
        <name>3-phosphoshikimate</name>
        <dbReference type="ChEBI" id="CHEBI:145989"/>
    </ligand>
</feature>
<comment type="caution">
    <text evidence="9">Lacks conserved residue(s) required for the propagation of feature annotation.</text>
</comment>
<feature type="binding site" evidence="9">
    <location>
        <position position="27"/>
    </location>
    <ligand>
        <name>3-phosphoshikimate</name>
        <dbReference type="ChEBI" id="CHEBI:145989"/>
    </ligand>
</feature>
<comment type="subcellular location">
    <subcellularLocation>
        <location evidence="9">Cytoplasm</location>
    </subcellularLocation>
</comment>
<dbReference type="AlphaFoldDB" id="A0A7C1JVG7"/>
<comment type="function">
    <text evidence="1 9">Catalyzes the transfer of the enolpyruvyl moiety of phosphoenolpyruvate (PEP) to the 5-hydroxyl of shikimate-3-phosphate (S3P) to produce enolpyruvyl shikimate-3-phosphate and inorganic phosphate.</text>
</comment>
<dbReference type="GO" id="GO:0009423">
    <property type="term" value="P:chorismate biosynthetic process"/>
    <property type="evidence" value="ECO:0007669"/>
    <property type="project" value="UniProtKB-UniRule"/>
</dbReference>
<keyword evidence="6 9" id="KW-0808">Transferase</keyword>
<feature type="binding site" evidence="9">
    <location>
        <position position="317"/>
    </location>
    <ligand>
        <name>3-phosphoshikimate</name>
        <dbReference type="ChEBI" id="CHEBI:145989"/>
    </ligand>
</feature>
<dbReference type="CDD" id="cd01556">
    <property type="entry name" value="EPSP_synthase"/>
    <property type="match status" value="1"/>
</dbReference>
<dbReference type="UniPathway" id="UPA00053">
    <property type="reaction ID" value="UER00089"/>
</dbReference>
<evidence type="ECO:0000256" key="4">
    <source>
        <dbReference type="ARBA" id="ARBA00022490"/>
    </source>
</evidence>
<comment type="subunit">
    <text evidence="9">Monomer.</text>
</comment>
<dbReference type="FunFam" id="3.65.10.10:FF:000005">
    <property type="entry name" value="3-phosphoshikimate 1-carboxyvinyltransferase"/>
    <property type="match status" value="1"/>
</dbReference>
<comment type="similarity">
    <text evidence="3 9">Belongs to the EPSP synthase family.</text>
</comment>
<feature type="binding site" evidence="9">
    <location>
        <position position="168"/>
    </location>
    <ligand>
        <name>3-phosphoshikimate</name>
        <dbReference type="ChEBI" id="CHEBI:145989"/>
    </ligand>
</feature>
<dbReference type="InterPro" id="IPR036968">
    <property type="entry name" value="Enolpyruvate_Tfrase_sf"/>
</dbReference>
<dbReference type="PANTHER" id="PTHR21090:SF5">
    <property type="entry name" value="PENTAFUNCTIONAL AROM POLYPEPTIDE"/>
    <property type="match status" value="1"/>
</dbReference>
<feature type="active site" description="Proton acceptor" evidence="9">
    <location>
        <position position="317"/>
    </location>
</feature>
<evidence type="ECO:0000256" key="3">
    <source>
        <dbReference type="ARBA" id="ARBA00009948"/>
    </source>
</evidence>
<evidence type="ECO:0000313" key="11">
    <source>
        <dbReference type="EMBL" id="HDX33667.1"/>
    </source>
</evidence>
<name>A0A7C1JVG7_9CHLR</name>
<dbReference type="InterPro" id="IPR013792">
    <property type="entry name" value="RNA3'P_cycl/enolpyr_Trfase_a/b"/>
</dbReference>
<dbReference type="PROSITE" id="PS00885">
    <property type="entry name" value="EPSP_SYNTHASE_2"/>
    <property type="match status" value="1"/>
</dbReference>
<keyword evidence="4 9" id="KW-0963">Cytoplasm</keyword>
<feature type="binding site" evidence="9">
    <location>
        <position position="348"/>
    </location>
    <ligand>
        <name>phosphoenolpyruvate</name>
        <dbReference type="ChEBI" id="CHEBI:58702"/>
    </ligand>
</feature>
<reference evidence="11" key="1">
    <citation type="journal article" date="2020" name="mSystems">
        <title>Genome- and Community-Level Interaction Insights into Carbon Utilization and Element Cycling Functions of Hydrothermarchaeota in Hydrothermal Sediment.</title>
        <authorList>
            <person name="Zhou Z."/>
            <person name="Liu Y."/>
            <person name="Xu W."/>
            <person name="Pan J."/>
            <person name="Luo Z.H."/>
            <person name="Li M."/>
        </authorList>
    </citation>
    <scope>NUCLEOTIDE SEQUENCE [LARGE SCALE GENOMIC DNA]</scope>
    <source>
        <strain evidence="11">SpSt-289</strain>
    </source>
</reference>
<dbReference type="PIRSF" id="PIRSF000505">
    <property type="entry name" value="EPSPS"/>
    <property type="match status" value="1"/>
</dbReference>
<proteinExistence type="inferred from homology"/>
<evidence type="ECO:0000256" key="1">
    <source>
        <dbReference type="ARBA" id="ARBA00002174"/>
    </source>
</evidence>
<feature type="binding site" evidence="9">
    <location>
        <position position="170"/>
    </location>
    <ligand>
        <name>phosphoenolpyruvate</name>
        <dbReference type="ChEBI" id="CHEBI:58702"/>
    </ligand>
</feature>
<comment type="pathway">
    <text evidence="2 9">Metabolic intermediate biosynthesis; chorismate biosynthesis; chorismate from D-erythrose 4-phosphate and phosphoenolpyruvate: step 6/7.</text>
</comment>
<feature type="binding site" evidence="9">
    <location>
        <position position="170"/>
    </location>
    <ligand>
        <name>3-phosphoshikimate</name>
        <dbReference type="ChEBI" id="CHEBI:145989"/>
    </ligand>
</feature>
<evidence type="ECO:0000256" key="6">
    <source>
        <dbReference type="ARBA" id="ARBA00022679"/>
    </source>
</evidence>
<feature type="binding site" evidence="9">
    <location>
        <position position="390"/>
    </location>
    <ligand>
        <name>phosphoenolpyruvate</name>
        <dbReference type="ChEBI" id="CHEBI:58702"/>
    </ligand>
</feature>
<feature type="binding site" evidence="9">
    <location>
        <position position="95"/>
    </location>
    <ligand>
        <name>phosphoenolpyruvate</name>
        <dbReference type="ChEBI" id="CHEBI:58702"/>
    </ligand>
</feature>
<dbReference type="PROSITE" id="PS00104">
    <property type="entry name" value="EPSP_SYNTHASE_1"/>
    <property type="match status" value="1"/>
</dbReference>